<proteinExistence type="predicted"/>
<dbReference type="RefSeq" id="WP_279528364.1">
    <property type="nucleotide sequence ID" value="NZ_CP122312.1"/>
</dbReference>
<comment type="caution">
    <text evidence="1">The sequence shown here is derived from an EMBL/GenBank/DDBJ whole genome shotgun (WGS) entry which is preliminary data.</text>
</comment>
<evidence type="ECO:0000313" key="1">
    <source>
        <dbReference type="EMBL" id="MFC7201624.1"/>
    </source>
</evidence>
<dbReference type="Pfam" id="PF19133">
    <property type="entry name" value="DUF5816"/>
    <property type="match status" value="1"/>
</dbReference>
<dbReference type="AlphaFoldDB" id="A0ABD5Z8Q3"/>
<protein>
    <submittedName>
        <fullName evidence="1">DUF5816 domain-containing protein</fullName>
    </submittedName>
</protein>
<dbReference type="Proteomes" id="UP001596447">
    <property type="component" value="Unassembled WGS sequence"/>
</dbReference>
<accession>A0ABD5Z8Q3</accession>
<dbReference type="InterPro" id="IPR043854">
    <property type="entry name" value="DUF5816"/>
</dbReference>
<dbReference type="EMBL" id="JBHTAR010000011">
    <property type="protein sequence ID" value="MFC7201624.1"/>
    <property type="molecule type" value="Genomic_DNA"/>
</dbReference>
<reference evidence="1 2" key="1">
    <citation type="journal article" date="2019" name="Int. J. Syst. Evol. Microbiol.">
        <title>The Global Catalogue of Microorganisms (GCM) 10K type strain sequencing project: providing services to taxonomists for standard genome sequencing and annotation.</title>
        <authorList>
            <consortium name="The Broad Institute Genomics Platform"/>
            <consortium name="The Broad Institute Genome Sequencing Center for Infectious Disease"/>
            <person name="Wu L."/>
            <person name="Ma J."/>
        </authorList>
    </citation>
    <scope>NUCLEOTIDE SEQUENCE [LARGE SCALE GENOMIC DNA]</scope>
    <source>
        <strain evidence="1 2">XZGYJ-43</strain>
    </source>
</reference>
<gene>
    <name evidence="1" type="ORF">ACFQJ9_19800</name>
</gene>
<name>A0ABD5Z8Q3_9EURY</name>
<organism evidence="1 2">
    <name type="scientific">Halospeciosus flavus</name>
    <dbReference type="NCBI Taxonomy" id="3032283"/>
    <lineage>
        <taxon>Archaea</taxon>
        <taxon>Methanobacteriati</taxon>
        <taxon>Methanobacteriota</taxon>
        <taxon>Stenosarchaea group</taxon>
        <taxon>Halobacteria</taxon>
        <taxon>Halobacteriales</taxon>
        <taxon>Halobacteriaceae</taxon>
        <taxon>Halospeciosus</taxon>
    </lineage>
</organism>
<sequence>MFEVDTADGVVYVAENEGDRGKKAPFLVVYRSRDREHRYGWFCTHCETLDNAMDSMGRIQCNVCGNLRKPEEWDAAHE</sequence>
<keyword evidence="2" id="KW-1185">Reference proteome</keyword>
<evidence type="ECO:0000313" key="2">
    <source>
        <dbReference type="Proteomes" id="UP001596447"/>
    </source>
</evidence>